<keyword evidence="1" id="KW-0472">Membrane</keyword>
<gene>
    <name evidence="2" type="ordered locus">Terro_2199</name>
</gene>
<dbReference type="HOGENOM" id="CLU_1293821_0_0_0"/>
<evidence type="ECO:0000313" key="2">
    <source>
        <dbReference type="EMBL" id="AFL88464.1"/>
    </source>
</evidence>
<dbReference type="eggNOG" id="ENOG5033KJR">
    <property type="taxonomic scope" value="Bacteria"/>
</dbReference>
<sequence length="213" mass="22916">MKDKVRGFWMLTLVRGCLAVLTGCLVMVTTDMDRSILLVSVGVAIAVTALALYGIVDSILLLASGFDYPHRWPKRVMQIQGVVGIVIGGLLLTLFFDHAGVEWFLPMAALQALSAAVGEFVLLKHTRAQRWAVWDFAGAFVATCFAVVYATIRIRAGAGFSPAELATAIYLYLLCFGAAQAATAVRMLRSKVLPLDGHSTTRGMELASAPKVP</sequence>
<feature type="transmembrane region" description="Helical" evidence="1">
    <location>
        <begin position="134"/>
        <end position="156"/>
    </location>
</feature>
<keyword evidence="1" id="KW-1133">Transmembrane helix</keyword>
<dbReference type="AlphaFoldDB" id="I3ZGU6"/>
<keyword evidence="3" id="KW-1185">Reference proteome</keyword>
<dbReference type="Proteomes" id="UP000006056">
    <property type="component" value="Chromosome"/>
</dbReference>
<feature type="transmembrane region" description="Helical" evidence="1">
    <location>
        <begin position="103"/>
        <end position="122"/>
    </location>
</feature>
<feature type="transmembrane region" description="Helical" evidence="1">
    <location>
        <begin position="168"/>
        <end position="188"/>
    </location>
</feature>
<feature type="transmembrane region" description="Helical" evidence="1">
    <location>
        <begin position="7"/>
        <end position="30"/>
    </location>
</feature>
<protein>
    <submittedName>
        <fullName evidence="2">Uncharacterized protein</fullName>
    </submittedName>
</protein>
<reference evidence="2 3" key="1">
    <citation type="submission" date="2012-06" db="EMBL/GenBank/DDBJ databases">
        <title>Complete genome of Terriglobus roseus DSM 18391.</title>
        <authorList>
            <consortium name="US DOE Joint Genome Institute (JGI-PGF)"/>
            <person name="Lucas S."/>
            <person name="Copeland A."/>
            <person name="Lapidus A."/>
            <person name="Glavina del Rio T."/>
            <person name="Dalin E."/>
            <person name="Tice H."/>
            <person name="Bruce D."/>
            <person name="Goodwin L."/>
            <person name="Pitluck S."/>
            <person name="Peters L."/>
            <person name="Mikhailova N."/>
            <person name="Munk A.C.C."/>
            <person name="Kyrpides N."/>
            <person name="Mavromatis K."/>
            <person name="Ivanova N."/>
            <person name="Brettin T."/>
            <person name="Detter J.C."/>
            <person name="Han C."/>
            <person name="Larimer F."/>
            <person name="Land M."/>
            <person name="Hauser L."/>
            <person name="Markowitz V."/>
            <person name="Cheng J.-F."/>
            <person name="Hugenholtz P."/>
            <person name="Woyke T."/>
            <person name="Wu D."/>
            <person name="Brambilla E."/>
            <person name="Klenk H.-P."/>
            <person name="Eisen J.A."/>
        </authorList>
    </citation>
    <scope>NUCLEOTIDE SEQUENCE [LARGE SCALE GENOMIC DNA]</scope>
    <source>
        <strain evidence="3">DSM 18391 / NRRL B-41598 / KBS 63</strain>
    </source>
</reference>
<dbReference type="KEGG" id="trs:Terro_2199"/>
<dbReference type="EMBL" id="CP003379">
    <property type="protein sequence ID" value="AFL88464.1"/>
    <property type="molecule type" value="Genomic_DNA"/>
</dbReference>
<evidence type="ECO:0000313" key="3">
    <source>
        <dbReference type="Proteomes" id="UP000006056"/>
    </source>
</evidence>
<proteinExistence type="predicted"/>
<accession>I3ZGU6</accession>
<evidence type="ECO:0000256" key="1">
    <source>
        <dbReference type="SAM" id="Phobius"/>
    </source>
</evidence>
<feature type="transmembrane region" description="Helical" evidence="1">
    <location>
        <begin position="76"/>
        <end position="97"/>
    </location>
</feature>
<organism evidence="2 3">
    <name type="scientific">Terriglobus roseus (strain DSM 18391 / NRRL B-41598 / KBS 63)</name>
    <dbReference type="NCBI Taxonomy" id="926566"/>
    <lineage>
        <taxon>Bacteria</taxon>
        <taxon>Pseudomonadati</taxon>
        <taxon>Acidobacteriota</taxon>
        <taxon>Terriglobia</taxon>
        <taxon>Terriglobales</taxon>
        <taxon>Acidobacteriaceae</taxon>
        <taxon>Terriglobus</taxon>
    </lineage>
</organism>
<feature type="transmembrane region" description="Helical" evidence="1">
    <location>
        <begin position="36"/>
        <end position="64"/>
    </location>
</feature>
<name>I3ZGU6_TERRK</name>
<keyword evidence="1" id="KW-0812">Transmembrane</keyword>